<proteinExistence type="predicted"/>
<sequence>MGDMLRLTKFEIARILGARSLQISNGAYATIETKQDSSLKIAYEEIEQGKVPLKPIRPVKA</sequence>
<dbReference type="Proteomes" id="UP000001495">
    <property type="component" value="Chromosome"/>
</dbReference>
<dbReference type="eggNOG" id="arCOG01268">
    <property type="taxonomic scope" value="Archaea"/>
</dbReference>
<dbReference type="SUPFAM" id="SSF63562">
    <property type="entry name" value="RPB6/omega subunit-like"/>
    <property type="match status" value="1"/>
</dbReference>
<dbReference type="GO" id="GO:0003677">
    <property type="term" value="F:DNA binding"/>
    <property type="evidence" value="ECO:0007669"/>
    <property type="project" value="InterPro"/>
</dbReference>
<dbReference type="GO" id="GO:0006351">
    <property type="term" value="P:DNA-templated transcription"/>
    <property type="evidence" value="ECO:0007669"/>
    <property type="project" value="InterPro"/>
</dbReference>
<evidence type="ECO:0000313" key="3">
    <source>
        <dbReference type="EMBL" id="ACV24307.1"/>
    </source>
</evidence>
<dbReference type="NCBIfam" id="NF002206">
    <property type="entry name" value="PRK01099.1-1"/>
    <property type="match status" value="1"/>
</dbReference>
<name>C7P6X5_METFA</name>
<dbReference type="GO" id="GO:0000428">
    <property type="term" value="C:DNA-directed RNA polymerase complex"/>
    <property type="evidence" value="ECO:0007669"/>
    <property type="project" value="UniProtKB-KW"/>
</dbReference>
<dbReference type="EMBL" id="CP001696">
    <property type="protein sequence ID" value="ACV24307.1"/>
    <property type="molecule type" value="Genomic_DNA"/>
</dbReference>
<dbReference type="GO" id="GO:0003899">
    <property type="term" value="F:DNA-directed RNA polymerase activity"/>
    <property type="evidence" value="ECO:0007669"/>
    <property type="project" value="InterPro"/>
</dbReference>
<dbReference type="Gene3D" id="3.90.940.10">
    <property type="match status" value="1"/>
</dbReference>
<dbReference type="InterPro" id="IPR020708">
    <property type="entry name" value="DNA-dir_RNA_polK_14-18kDa_CS"/>
</dbReference>
<protein>
    <submittedName>
        <fullName evidence="3">RNA polymerase Rpb6</fullName>
    </submittedName>
</protein>
<dbReference type="InterPro" id="IPR006110">
    <property type="entry name" value="Pol_omega/Rpo6/RPB6"/>
</dbReference>
<dbReference type="KEGG" id="mfe:Mefer_0482"/>
<dbReference type="AlphaFoldDB" id="C7P6X5"/>
<dbReference type="Pfam" id="PF01192">
    <property type="entry name" value="RNA_pol_Rpb6"/>
    <property type="match status" value="1"/>
</dbReference>
<keyword evidence="2" id="KW-0804">Transcription</keyword>
<reference evidence="3" key="1">
    <citation type="submission" date="2009-08" db="EMBL/GenBank/DDBJ databases">
        <title>Complete sequence of chromosome of Methanocaldococcus fervens AG86.</title>
        <authorList>
            <consortium name="US DOE Joint Genome Institute"/>
            <person name="Lucas S."/>
            <person name="Copeland A."/>
            <person name="Lapidus A."/>
            <person name="Glavina del Rio T."/>
            <person name="Tice H."/>
            <person name="Bruce D."/>
            <person name="Goodwin L."/>
            <person name="Pitluck S."/>
            <person name="Chertkov O."/>
            <person name="Detter J.C."/>
            <person name="Han C."/>
            <person name="Tapia R."/>
            <person name="Larimer F."/>
            <person name="Land M."/>
            <person name="Hauser L."/>
            <person name="Kyrpides N."/>
            <person name="Ovchinnikova G."/>
            <person name="Lupa-Sieprawska M."/>
            <person name="Whitman W.B."/>
        </authorList>
    </citation>
    <scope>NUCLEOTIDE SEQUENCE [LARGE SCALE GENOMIC DNA]</scope>
    <source>
        <strain evidence="3">AG86</strain>
    </source>
</reference>
<dbReference type="STRING" id="573064.Mefer_0482"/>
<dbReference type="PROSITE" id="PS01111">
    <property type="entry name" value="RNA_POL_K_14KD"/>
    <property type="match status" value="1"/>
</dbReference>
<evidence type="ECO:0000256" key="2">
    <source>
        <dbReference type="ARBA" id="ARBA00023163"/>
    </source>
</evidence>
<evidence type="ECO:0000256" key="1">
    <source>
        <dbReference type="ARBA" id="ARBA00022478"/>
    </source>
</evidence>
<keyword evidence="1" id="KW-0240">DNA-directed RNA polymerase</keyword>
<organism evidence="3 4">
    <name type="scientific">Methanocaldococcus fervens (strain DSM 4213 / JCM 15782 / AG86)</name>
    <name type="common">Methanococcus fervens</name>
    <dbReference type="NCBI Taxonomy" id="573064"/>
    <lineage>
        <taxon>Archaea</taxon>
        <taxon>Methanobacteriati</taxon>
        <taxon>Methanobacteriota</taxon>
        <taxon>Methanomada group</taxon>
        <taxon>Methanococci</taxon>
        <taxon>Methanococcales</taxon>
        <taxon>Methanocaldococcaceae</taxon>
        <taxon>Methanocaldococcus</taxon>
    </lineage>
</organism>
<dbReference type="InterPro" id="IPR036161">
    <property type="entry name" value="RPB6/omega-like_sf"/>
</dbReference>
<keyword evidence="4" id="KW-1185">Reference proteome</keyword>
<evidence type="ECO:0000313" key="4">
    <source>
        <dbReference type="Proteomes" id="UP000001495"/>
    </source>
</evidence>
<dbReference type="HOGENOM" id="CLU_112527_5_1_2"/>
<dbReference type="SMART" id="SM01409">
    <property type="entry name" value="RNA_pol_Rpb6"/>
    <property type="match status" value="1"/>
</dbReference>
<accession>C7P6X5</accession>
<gene>
    <name evidence="3" type="ordered locus">Mefer_0482</name>
</gene>
<dbReference type="NCBIfam" id="NF002208">
    <property type="entry name" value="PRK01099.1-3"/>
    <property type="match status" value="1"/>
</dbReference>